<sequence>MPGSSTDLSELSLVQVLEQASNPQHAGSQVQKLAEQQLKSWEIQPGFHFLLQSIYLDLSCSLQIRWLAIIQFKNGVEKYWRSSRVHAISKDEKTSIRSRLFDMIDEKNNQLCIQNSQAVARISRLDFPSEWPNLFELLEQLLTNESIWKDCVKIHNLLLHTNQIIKILASARIGRCRPAMQSKVPLIFPLIVRVYLKSFNEWTNSVSVDEDSLANMQIAYLALKVLRRIVADGYESPQKNEPVKEFMQISVGHFELLISHYDNFNKFDFYEKFVKCYGKLYYNLITTSPSNFILIPCSPQVLIEFTRILINRASDVYNENAELNGDFWEQLAIRGFLILKRIINFIHKKGALTIKARNDKAEVDTAVKRISADFLNDQLIIKLVDLLMEWYLKLRPAELENWSIDPEEWINEQMAVSYEYQIRPCAENFFQDLMSCFQDKLAPYLLNKIENEASQLTNSLQDLLKKDAIFASFQLSAASISDMVDFDSLLSRVFLPEATNASNSLDESKIIKRRVSLVINEWCTVKCSEESRQLCYQFFLQLLTQEDDKVILLTAVQTLRTLIDDWNFSKTTFQPYLDDFVTVLLRKILPCVSLTETRLYVLNTMSDIILQTKPLFTRELLMEILQIVPELWELSINDPSESILANALLRLLRHSVVSLGQYSSATWQIALPIVSAACDPTSPHYSLLYEDGFELWQNLLQYYSSEQQALDERLLNIIPFLENGVQNQTEILPTLLEIVRSYCLILSSRELFAHAEFSRIFAHLSKHILKLRDDSFDILLRIWDILTLTNEQDSEALLLDVFFQSGVLSCIFDSVFREEAISGYQCAQLLQTVARIAFFNPQSIVQFIAEYSKSLPSGVENSRLPLIERKLVTSDMEFEVIVNKFITIWIICFRDIYDPKLKKVHILGLSCMLKTGLVSILSEFESVASIWVEILEEINETNNGDCEKYHLNDEIDTERGTDFIPSCEQLKYHQLCKTADPAHNVSFKGFITQIMKFLETELGSQYQVLLRSVNNVVLDNLEQFMSIGTNHS</sequence>
<comment type="similarity">
    <text evidence="2">Belongs to the importin beta family.</text>
</comment>
<dbReference type="SMART" id="SM00913">
    <property type="entry name" value="IBN_N"/>
    <property type="match status" value="1"/>
</dbReference>
<dbReference type="InterPro" id="IPR011989">
    <property type="entry name" value="ARM-like"/>
</dbReference>
<dbReference type="PANTHER" id="PTHR10997">
    <property type="entry name" value="IMPORTIN-7, 8, 11"/>
    <property type="match status" value="1"/>
</dbReference>
<protein>
    <submittedName>
        <fullName evidence="6">LAFE_0G09890g1_1</fullName>
    </submittedName>
</protein>
<dbReference type="OrthoDB" id="361693at2759"/>
<accession>A0A1G4MHU8</accession>
<dbReference type="OMA" id="SFHYVFH"/>
<keyword evidence="4" id="KW-0539">Nucleus</keyword>
<keyword evidence="7" id="KW-1185">Reference proteome</keyword>
<evidence type="ECO:0000256" key="4">
    <source>
        <dbReference type="ARBA" id="ARBA00023242"/>
    </source>
</evidence>
<evidence type="ECO:0000256" key="2">
    <source>
        <dbReference type="ARBA" id="ARBA00007991"/>
    </source>
</evidence>
<reference evidence="6 7" key="1">
    <citation type="submission" date="2016-03" db="EMBL/GenBank/DDBJ databases">
        <authorList>
            <person name="Devillers H."/>
        </authorList>
    </citation>
    <scope>NUCLEOTIDE SEQUENCE [LARGE SCALE GENOMIC DNA]</scope>
    <source>
        <strain evidence="6">CBS 6772</strain>
    </source>
</reference>
<dbReference type="AlphaFoldDB" id="A0A1G4MHU8"/>
<name>A0A1G4MHU8_LACFM</name>
<dbReference type="SUPFAM" id="SSF48371">
    <property type="entry name" value="ARM repeat"/>
    <property type="match status" value="1"/>
</dbReference>
<dbReference type="Proteomes" id="UP000190831">
    <property type="component" value="Chromosome G"/>
</dbReference>
<dbReference type="PANTHER" id="PTHR10997:SF7">
    <property type="entry name" value="IMPORTIN-11"/>
    <property type="match status" value="1"/>
</dbReference>
<gene>
    <name evidence="6" type="ORF">LAFE_0G09890G</name>
</gene>
<evidence type="ECO:0000256" key="3">
    <source>
        <dbReference type="ARBA" id="ARBA00022448"/>
    </source>
</evidence>
<organism evidence="6 7">
    <name type="scientific">Lachancea fermentati</name>
    <name type="common">Zygosaccharomyces fermentati</name>
    <dbReference type="NCBI Taxonomy" id="4955"/>
    <lineage>
        <taxon>Eukaryota</taxon>
        <taxon>Fungi</taxon>
        <taxon>Dikarya</taxon>
        <taxon>Ascomycota</taxon>
        <taxon>Saccharomycotina</taxon>
        <taxon>Saccharomycetes</taxon>
        <taxon>Saccharomycetales</taxon>
        <taxon>Saccharomycetaceae</taxon>
        <taxon>Lachancea</taxon>
    </lineage>
</organism>
<feature type="domain" description="Importin N-terminal" evidence="5">
    <location>
        <begin position="34"/>
        <end position="106"/>
    </location>
</feature>
<evidence type="ECO:0000313" key="6">
    <source>
        <dbReference type="EMBL" id="SCW03414.1"/>
    </source>
</evidence>
<dbReference type="GO" id="GO:0006606">
    <property type="term" value="P:protein import into nucleus"/>
    <property type="evidence" value="ECO:0007669"/>
    <property type="project" value="TreeGrafter"/>
</dbReference>
<dbReference type="GO" id="GO:0005829">
    <property type="term" value="C:cytosol"/>
    <property type="evidence" value="ECO:0007669"/>
    <property type="project" value="TreeGrafter"/>
</dbReference>
<dbReference type="Pfam" id="PF03810">
    <property type="entry name" value="IBN_N"/>
    <property type="match status" value="1"/>
</dbReference>
<keyword evidence="3" id="KW-0813">Transport</keyword>
<dbReference type="InterPro" id="IPR016024">
    <property type="entry name" value="ARM-type_fold"/>
</dbReference>
<dbReference type="EMBL" id="LT598486">
    <property type="protein sequence ID" value="SCW03414.1"/>
    <property type="molecule type" value="Genomic_DNA"/>
</dbReference>
<dbReference type="GO" id="GO:0005635">
    <property type="term" value="C:nuclear envelope"/>
    <property type="evidence" value="ECO:0007669"/>
    <property type="project" value="TreeGrafter"/>
</dbReference>
<dbReference type="PROSITE" id="PS50166">
    <property type="entry name" value="IMPORTIN_B_NT"/>
    <property type="match status" value="1"/>
</dbReference>
<comment type="subcellular location">
    <subcellularLocation>
        <location evidence="1">Nucleus</location>
    </subcellularLocation>
</comment>
<dbReference type="Gene3D" id="1.25.10.10">
    <property type="entry name" value="Leucine-rich Repeat Variant"/>
    <property type="match status" value="1"/>
</dbReference>
<dbReference type="Pfam" id="PF25758">
    <property type="entry name" value="TPR_IPO11"/>
    <property type="match status" value="1"/>
</dbReference>
<evidence type="ECO:0000259" key="5">
    <source>
        <dbReference type="PROSITE" id="PS50166"/>
    </source>
</evidence>
<evidence type="ECO:0000256" key="1">
    <source>
        <dbReference type="ARBA" id="ARBA00004123"/>
    </source>
</evidence>
<proteinExistence type="inferred from homology"/>
<dbReference type="STRING" id="4955.A0A1G4MHU8"/>
<evidence type="ECO:0000313" key="7">
    <source>
        <dbReference type="Proteomes" id="UP000190831"/>
    </source>
</evidence>
<dbReference type="InterPro" id="IPR058669">
    <property type="entry name" value="TPR_IPO7/11-like"/>
</dbReference>
<dbReference type="GO" id="GO:0031267">
    <property type="term" value="F:small GTPase binding"/>
    <property type="evidence" value="ECO:0007669"/>
    <property type="project" value="InterPro"/>
</dbReference>
<dbReference type="InterPro" id="IPR001494">
    <property type="entry name" value="Importin-beta_N"/>
</dbReference>